<feature type="transmembrane region" description="Helical" evidence="1">
    <location>
        <begin position="38"/>
        <end position="58"/>
    </location>
</feature>
<feature type="transmembrane region" description="Helical" evidence="1">
    <location>
        <begin position="14"/>
        <end position="31"/>
    </location>
</feature>
<feature type="transmembrane region" description="Helical" evidence="1">
    <location>
        <begin position="78"/>
        <end position="98"/>
    </location>
</feature>
<feature type="transmembrane region" description="Helical" evidence="1">
    <location>
        <begin position="136"/>
        <end position="157"/>
    </location>
</feature>
<sequence length="173" mass="20859">MFLYLPEKFDINEWTIIALVIFNISIFFFMHKRIPKEITPLIVLLSISFPKIMDHSMGVMPFDLYDLTDTNKYELFDLILYGAYPAFGYLFVYFLDYFKLKGKKLVFYFLSWTFISVAFELLLVKLHVFLYTGWKIVYSLPVYMIVLSLTFLFYKFLIYYKNYKNNKQINEGE</sequence>
<organism evidence="2 3">
    <name type="scientific">Rossellomorea vietnamensis</name>
    <dbReference type="NCBI Taxonomy" id="218284"/>
    <lineage>
        <taxon>Bacteria</taxon>
        <taxon>Bacillati</taxon>
        <taxon>Bacillota</taxon>
        <taxon>Bacilli</taxon>
        <taxon>Bacillales</taxon>
        <taxon>Bacillaceae</taxon>
        <taxon>Rossellomorea</taxon>
    </lineage>
</organism>
<keyword evidence="1" id="KW-0812">Transmembrane</keyword>
<dbReference type="OrthoDB" id="2381462at2"/>
<dbReference type="AlphaFoldDB" id="A0A5D4NVW5"/>
<comment type="caution">
    <text evidence="2">The sequence shown here is derived from an EMBL/GenBank/DDBJ whole genome shotgun (WGS) entry which is preliminary data.</text>
</comment>
<evidence type="ECO:0000256" key="1">
    <source>
        <dbReference type="SAM" id="Phobius"/>
    </source>
</evidence>
<accession>A0A5D4NVW5</accession>
<keyword evidence="1" id="KW-0472">Membrane</keyword>
<gene>
    <name evidence="2" type="ORF">FZC78_02855</name>
</gene>
<feature type="transmembrane region" description="Helical" evidence="1">
    <location>
        <begin position="105"/>
        <end position="124"/>
    </location>
</feature>
<dbReference type="RefSeq" id="WP_148938173.1">
    <property type="nucleotide sequence ID" value="NZ_VTEI01000002.1"/>
</dbReference>
<dbReference type="Proteomes" id="UP000322267">
    <property type="component" value="Unassembled WGS sequence"/>
</dbReference>
<protein>
    <submittedName>
        <fullName evidence="2">Uncharacterized protein</fullName>
    </submittedName>
</protein>
<keyword evidence="1" id="KW-1133">Transmembrane helix</keyword>
<name>A0A5D4NVW5_9BACI</name>
<evidence type="ECO:0000313" key="3">
    <source>
        <dbReference type="Proteomes" id="UP000322267"/>
    </source>
</evidence>
<proteinExistence type="predicted"/>
<evidence type="ECO:0000313" key="2">
    <source>
        <dbReference type="EMBL" id="TYS18495.1"/>
    </source>
</evidence>
<dbReference type="EMBL" id="VTEI01000002">
    <property type="protein sequence ID" value="TYS18495.1"/>
    <property type="molecule type" value="Genomic_DNA"/>
</dbReference>
<reference evidence="2 3" key="1">
    <citation type="submission" date="2019-08" db="EMBL/GenBank/DDBJ databases">
        <title>Bacillus genomes from the desert of Cuatro Cienegas, Coahuila.</title>
        <authorList>
            <person name="Olmedo-Alvarez G."/>
        </authorList>
    </citation>
    <scope>NUCLEOTIDE SEQUENCE [LARGE SCALE GENOMIC DNA]</scope>
    <source>
        <strain evidence="2 3">CH34_1T</strain>
    </source>
</reference>